<protein>
    <recommendedName>
        <fullName evidence="9">C2H2-type domain-containing protein</fullName>
    </recommendedName>
</protein>
<dbReference type="PANTHER" id="PTHR24406">
    <property type="entry name" value="TRANSCRIPTIONAL REPRESSOR CTCFL-RELATED"/>
    <property type="match status" value="1"/>
</dbReference>
<dbReference type="PROSITE" id="PS50157">
    <property type="entry name" value="ZINC_FINGER_C2H2_2"/>
    <property type="match status" value="2"/>
</dbReference>
<evidence type="ECO:0000256" key="2">
    <source>
        <dbReference type="ARBA" id="ARBA00022723"/>
    </source>
</evidence>
<dbReference type="Gene3D" id="3.30.160.60">
    <property type="entry name" value="Classic Zinc Finger"/>
    <property type="match status" value="2"/>
</dbReference>
<keyword evidence="6" id="KW-0539">Nucleus</keyword>
<feature type="domain" description="C2H2-type" evidence="9">
    <location>
        <begin position="834"/>
        <end position="863"/>
    </location>
</feature>
<dbReference type="PROSITE" id="PS00028">
    <property type="entry name" value="ZINC_FINGER_C2H2_1"/>
    <property type="match status" value="3"/>
</dbReference>
<keyword evidence="2" id="KW-0479">Metal-binding</keyword>
<sequence length="1153" mass="129227">MTKGGLTVSSIAKMRPPEITLKMECTDDELSPCQLAAKNKHRKDFEKVSKLLESIVKEHGGTLLSQSGAISGHQYQLPSSAPPTAAAVVKSTSQAQVIGMNQNGVNQPIKLNMINSTATPQGNIQLVMDPRMGPVLLGTVAPQQVSVTTPASIMSNTTNVTSTTTTAATSTMAPIPALKQLQKVDNTFKPQVRPMRKTKHVPLLQPDIIEEPLSTTTIPMTLRPTTETSIQAQKLPQNVPIRVKTLPKNHIIPSSPVTSRPTEQTSIGCICIGNKIASGEIIDESTKNQPDGREVSFNKVNGGKTYPSLVVVARPSLKTKNITPQLIQKERGELDQKVKAALMHASSKFTEWLIQQGLVRSEQHCDKHPTQKLKLGMYSDSGTFPCSGGYVWISSCCPERFVSVFCGSIFQGAPHSPTVLVKLIYHWACQTNVQNVISWVKVTNFYVKTFYSYLRSVCTSALHNHSCKLGGRNSIIQVGVISLGTTSQDGNLRQVKVEVLGILDPETLQIRLRACDPVSESDKTYKRRFNNILHSLQEWVHKESKIVTDYTVDKNTLNEMGFFNVCQSALGEQGAKTFSTNYHVMEYLRKIVPRMFQNTLSLLSRPMIQQFLDELVWREQFGTTSLKAFDNIIHHIQEQTKIENSECNFLERLAKIAANPFADWSYKNLSNASSSHAFTPAPPPMVKIPRDPTIQKAVQMMGRQPNRKRSYSPSNASTSASEPKIPALQPIPKDTRPEHLPLQEYFYATMQPEKPLPLKDPITFSFKCFLCSKKMSSNTEVMEHMISHVPARVPDQSDPPVCRYCCTTFSSNHQMNVHISEGHSNFGKSDSDMFVCAICEQKFGSNNLLVNHLSSMHHASEMPYCCHSCGYRTSSHRDVIDHYYEKHDKGKEVQCPLCIKVFRLIEHNSNTPNPAYVHTYLMHMQRHIVRRDEKLNKCPRCCLWFNQMSLLKAHVQLHCANSGPRVKPCSSSNDTSMIVVARSRNVVNRYVFDDFAHVITPMEKVKRWYSGPVTVNAPYTSSCKECEEDVDMREHFPGEQKCQNCRYVTCCWRAFKEHQKQIHNERPLTSVVVPSPLLSIPLDHEVQCSCDYKTLDGNKMADHLIKCGKRNCKIKSKPVLDSLGLVPRLSIEIENVLPSLPAITITKVSKGKK</sequence>
<evidence type="ECO:0000256" key="4">
    <source>
        <dbReference type="ARBA" id="ARBA00022771"/>
    </source>
</evidence>
<keyword evidence="3" id="KW-0677">Repeat</keyword>
<dbReference type="EMBL" id="JBJJXI010000043">
    <property type="protein sequence ID" value="KAL3401814.1"/>
    <property type="molecule type" value="Genomic_DNA"/>
</dbReference>
<dbReference type="Pfam" id="PF25429">
    <property type="entry name" value="zf-POGZ"/>
    <property type="match status" value="1"/>
</dbReference>
<organism evidence="10 11">
    <name type="scientific">Trichogramma kaykai</name>
    <dbReference type="NCBI Taxonomy" id="54128"/>
    <lineage>
        <taxon>Eukaryota</taxon>
        <taxon>Metazoa</taxon>
        <taxon>Ecdysozoa</taxon>
        <taxon>Arthropoda</taxon>
        <taxon>Hexapoda</taxon>
        <taxon>Insecta</taxon>
        <taxon>Pterygota</taxon>
        <taxon>Neoptera</taxon>
        <taxon>Endopterygota</taxon>
        <taxon>Hymenoptera</taxon>
        <taxon>Apocrita</taxon>
        <taxon>Proctotrupomorpha</taxon>
        <taxon>Chalcidoidea</taxon>
        <taxon>Trichogrammatidae</taxon>
        <taxon>Trichogramma</taxon>
    </lineage>
</organism>
<gene>
    <name evidence="10" type="ORF">TKK_005162</name>
</gene>
<accession>A0ABD2X979</accession>
<comment type="subcellular location">
    <subcellularLocation>
        <location evidence="1">Nucleus</location>
    </subcellularLocation>
</comment>
<evidence type="ECO:0000259" key="9">
    <source>
        <dbReference type="PROSITE" id="PS50157"/>
    </source>
</evidence>
<proteinExistence type="predicted"/>
<evidence type="ECO:0000256" key="8">
    <source>
        <dbReference type="SAM" id="MobiDB-lite"/>
    </source>
</evidence>
<feature type="domain" description="C2H2-type" evidence="9">
    <location>
        <begin position="766"/>
        <end position="793"/>
    </location>
</feature>
<reference evidence="10 11" key="1">
    <citation type="journal article" date="2024" name="bioRxiv">
        <title>A reference genome for Trichogramma kaykai: A tiny desert-dwelling parasitoid wasp with competing sex-ratio distorters.</title>
        <authorList>
            <person name="Culotta J."/>
            <person name="Lindsey A.R."/>
        </authorList>
    </citation>
    <scope>NUCLEOTIDE SEQUENCE [LARGE SCALE GENOMIC DNA]</scope>
    <source>
        <strain evidence="10 11">KSX58</strain>
    </source>
</reference>
<comment type="caution">
    <text evidence="10">The sequence shown here is derived from an EMBL/GenBank/DDBJ whole genome shotgun (WGS) entry which is preliminary data.</text>
</comment>
<name>A0ABD2X979_9HYME</name>
<dbReference type="GO" id="GO:0003677">
    <property type="term" value="F:DNA binding"/>
    <property type="evidence" value="ECO:0007669"/>
    <property type="project" value="UniProtKB-KW"/>
</dbReference>
<dbReference type="InterPro" id="IPR050888">
    <property type="entry name" value="ZnF_C2H2-type_TF"/>
</dbReference>
<evidence type="ECO:0000256" key="3">
    <source>
        <dbReference type="ARBA" id="ARBA00022737"/>
    </source>
</evidence>
<keyword evidence="11" id="KW-1185">Reference proteome</keyword>
<keyword evidence="5" id="KW-0862">Zinc</keyword>
<keyword evidence="4 7" id="KW-0863">Zinc-finger</keyword>
<evidence type="ECO:0000256" key="6">
    <source>
        <dbReference type="ARBA" id="ARBA00023242"/>
    </source>
</evidence>
<evidence type="ECO:0000313" key="10">
    <source>
        <dbReference type="EMBL" id="KAL3401814.1"/>
    </source>
</evidence>
<dbReference type="SMART" id="SM00355">
    <property type="entry name" value="ZnF_C2H2"/>
    <property type="match status" value="6"/>
</dbReference>
<dbReference type="InterPro" id="IPR057618">
    <property type="entry name" value="Znf_POGZ/Z280C-D-like"/>
</dbReference>
<evidence type="ECO:0000256" key="1">
    <source>
        <dbReference type="ARBA" id="ARBA00004123"/>
    </source>
</evidence>
<evidence type="ECO:0000256" key="5">
    <source>
        <dbReference type="ARBA" id="ARBA00022833"/>
    </source>
</evidence>
<dbReference type="InterPro" id="IPR013087">
    <property type="entry name" value="Znf_C2H2_type"/>
</dbReference>
<dbReference type="AlphaFoldDB" id="A0ABD2X979"/>
<dbReference type="Proteomes" id="UP001627154">
    <property type="component" value="Unassembled WGS sequence"/>
</dbReference>
<feature type="compositionally biased region" description="Low complexity" evidence="8">
    <location>
        <begin position="711"/>
        <end position="721"/>
    </location>
</feature>
<dbReference type="GO" id="GO:0008270">
    <property type="term" value="F:zinc ion binding"/>
    <property type="evidence" value="ECO:0007669"/>
    <property type="project" value="UniProtKB-KW"/>
</dbReference>
<evidence type="ECO:0000313" key="11">
    <source>
        <dbReference type="Proteomes" id="UP001627154"/>
    </source>
</evidence>
<feature type="region of interest" description="Disordered" evidence="8">
    <location>
        <begin position="699"/>
        <end position="734"/>
    </location>
</feature>
<evidence type="ECO:0000256" key="7">
    <source>
        <dbReference type="PROSITE-ProRule" id="PRU00042"/>
    </source>
</evidence>
<dbReference type="GO" id="GO:0005634">
    <property type="term" value="C:nucleus"/>
    <property type="evidence" value="ECO:0007669"/>
    <property type="project" value="UniProtKB-SubCell"/>
</dbReference>